<keyword evidence="5" id="KW-1185">Reference proteome</keyword>
<feature type="domain" description="PucR C-terminal helix-turn-helix" evidence="2">
    <location>
        <begin position="333"/>
        <end position="390"/>
    </location>
</feature>
<feature type="domain" description="CdaR GGDEF-like" evidence="3">
    <location>
        <begin position="175"/>
        <end position="285"/>
    </location>
</feature>
<dbReference type="EMBL" id="FPCG01000002">
    <property type="protein sequence ID" value="SFV21001.1"/>
    <property type="molecule type" value="Genomic_DNA"/>
</dbReference>
<dbReference type="PANTHER" id="PTHR33744">
    <property type="entry name" value="CARBOHYDRATE DIACID REGULATOR"/>
    <property type="match status" value="1"/>
</dbReference>
<name>A0A1I7MGE8_9MICC</name>
<evidence type="ECO:0000313" key="5">
    <source>
        <dbReference type="Proteomes" id="UP000198881"/>
    </source>
</evidence>
<dbReference type="Pfam" id="PF13556">
    <property type="entry name" value="HTH_30"/>
    <property type="match status" value="1"/>
</dbReference>
<gene>
    <name evidence="4" type="ORF">SAMN04487966_102130</name>
</gene>
<dbReference type="STRING" id="574650.SAMN04487966_102130"/>
<dbReference type="InterPro" id="IPR025736">
    <property type="entry name" value="PucR_C-HTH_dom"/>
</dbReference>
<organism evidence="4 5">
    <name type="scientific">Micrococcus terreus</name>
    <dbReference type="NCBI Taxonomy" id="574650"/>
    <lineage>
        <taxon>Bacteria</taxon>
        <taxon>Bacillati</taxon>
        <taxon>Actinomycetota</taxon>
        <taxon>Actinomycetes</taxon>
        <taxon>Micrococcales</taxon>
        <taxon>Micrococcaceae</taxon>
        <taxon>Micrococcus</taxon>
    </lineage>
</organism>
<evidence type="ECO:0000259" key="3">
    <source>
        <dbReference type="Pfam" id="PF17853"/>
    </source>
</evidence>
<dbReference type="InterPro" id="IPR041522">
    <property type="entry name" value="CdaR_GGDEF"/>
</dbReference>
<evidence type="ECO:0000313" key="4">
    <source>
        <dbReference type="EMBL" id="SFV21001.1"/>
    </source>
</evidence>
<dbReference type="Gene3D" id="1.10.10.2840">
    <property type="entry name" value="PucR C-terminal helix-turn-helix domain"/>
    <property type="match status" value="1"/>
</dbReference>
<dbReference type="InterPro" id="IPR051448">
    <property type="entry name" value="CdaR-like_regulators"/>
</dbReference>
<dbReference type="PANTHER" id="PTHR33744:SF7">
    <property type="entry name" value="PUCR FAMILY TRANSCRIPTIONAL REGULATOR"/>
    <property type="match status" value="1"/>
</dbReference>
<dbReference type="Proteomes" id="UP000198881">
    <property type="component" value="Unassembled WGS sequence"/>
</dbReference>
<evidence type="ECO:0000256" key="1">
    <source>
        <dbReference type="ARBA" id="ARBA00006754"/>
    </source>
</evidence>
<accession>A0A1I7MGE8</accession>
<reference evidence="4 5" key="1">
    <citation type="submission" date="2016-10" db="EMBL/GenBank/DDBJ databases">
        <authorList>
            <person name="de Groot N.N."/>
        </authorList>
    </citation>
    <scope>NUCLEOTIDE SEQUENCE [LARGE SCALE GENOMIC DNA]</scope>
    <source>
        <strain evidence="4 5">CGMCC 1.7054</strain>
    </source>
</reference>
<evidence type="ECO:0000259" key="2">
    <source>
        <dbReference type="Pfam" id="PF13556"/>
    </source>
</evidence>
<protein>
    <submittedName>
        <fullName evidence="4">PucR C-terminal helix-turn-helix domain-containing protein</fullName>
    </submittedName>
</protein>
<dbReference type="Pfam" id="PF17853">
    <property type="entry name" value="GGDEF_2"/>
    <property type="match status" value="1"/>
</dbReference>
<sequence>MLEHMSEARITPPPRKVSEESLRRLRSHLGSLNTATLQRLDSTLPWYRKLSPDDRSSLGMVAQRGLTGFLAWFERPSTTMTTLLAEVFGGAPTELTKAISLQKALQLIRTVVDVVEALVPGIVQDRDQSAVREAVLRYSREIAFALADVYARAAETRGAWDSRLEAVLLDAVLRGDEPDEIRSRAAAVGWNGTDGVLVMAGSTPTTDQPGFISDLRRSALRAGLDLMVGVQAERLILVVGGVVDPARSAEVFVGGFGDGPVVYGPMVDSLTEAHRSAREALAGLSAACAWTRVPRPADTQDLLPERALQGDPTATEVLLHRVHAPLAAAGTNLLETVDTYCELGHSLEGTARELFIHANTVRYRLRRVSEITGWDPLVPRDAYVLQTALAVGRLHAPTEAFSL</sequence>
<proteinExistence type="inferred from homology"/>
<dbReference type="InterPro" id="IPR042070">
    <property type="entry name" value="PucR_C-HTH_sf"/>
</dbReference>
<dbReference type="AlphaFoldDB" id="A0A1I7MGE8"/>
<comment type="similarity">
    <text evidence="1">Belongs to the CdaR family.</text>
</comment>